<dbReference type="Gene3D" id="3.40.50.300">
    <property type="entry name" value="P-loop containing nucleotide triphosphate hydrolases"/>
    <property type="match status" value="1"/>
</dbReference>
<gene>
    <name evidence="1" type="ORF">GCM10025881_37330</name>
</gene>
<comment type="caution">
    <text evidence="1">The sequence shown here is derived from an EMBL/GenBank/DDBJ whole genome shotgun (WGS) entry which is preliminary data.</text>
</comment>
<name>A0ABQ6KCK7_9MICO</name>
<dbReference type="SUPFAM" id="SSF52540">
    <property type="entry name" value="P-loop containing nucleoside triphosphate hydrolases"/>
    <property type="match status" value="1"/>
</dbReference>
<dbReference type="Pfam" id="PF13481">
    <property type="entry name" value="AAA_25"/>
    <property type="match status" value="1"/>
</dbReference>
<sequence length="319" mass="34749">MAELLSRPAEPLARVEGLMPWEAGMLLIAERKAGKSTVAIGASRSLITGQPFLGTLAVRPIEPGARVAYLNFEVSAATFARWASDARVPADRLIVASLRGRPTPFANDHELRHLGELLRDRNVESLIIDPFSRAFDGADQNSNSEVSRFLDRLDAWARTVVGARDVILLAHSGHLGEHVRGASAMEGWADVNVWLTRQGATRYLRAEGRDVDLPEAALTFDPATRLLTFSGAGSRRDAAHSDGLDRILRFLRDAAVPMSGRQIHDALDDMLGDHGVRDALAYGKRMGRLDWVKGPRNSQLWSIPVMPTFSNGGSGDASD</sequence>
<reference evidence="2" key="1">
    <citation type="journal article" date="2019" name="Int. J. Syst. Evol. Microbiol.">
        <title>The Global Catalogue of Microorganisms (GCM) 10K type strain sequencing project: providing services to taxonomists for standard genome sequencing and annotation.</title>
        <authorList>
            <consortium name="The Broad Institute Genomics Platform"/>
            <consortium name="The Broad Institute Genome Sequencing Center for Infectious Disease"/>
            <person name="Wu L."/>
            <person name="Ma J."/>
        </authorList>
    </citation>
    <scope>NUCLEOTIDE SEQUENCE [LARGE SCALE GENOMIC DNA]</scope>
    <source>
        <strain evidence="2">NBRC 108894</strain>
    </source>
</reference>
<proteinExistence type="predicted"/>
<organism evidence="1 2">
    <name type="scientific">Pseudolysinimonas kribbensis</name>
    <dbReference type="NCBI Taxonomy" id="433641"/>
    <lineage>
        <taxon>Bacteria</taxon>
        <taxon>Bacillati</taxon>
        <taxon>Actinomycetota</taxon>
        <taxon>Actinomycetes</taxon>
        <taxon>Micrococcales</taxon>
        <taxon>Microbacteriaceae</taxon>
        <taxon>Pseudolysinimonas</taxon>
    </lineage>
</organism>
<dbReference type="EMBL" id="BSVB01000001">
    <property type="protein sequence ID" value="GMA96909.1"/>
    <property type="molecule type" value="Genomic_DNA"/>
</dbReference>
<evidence type="ECO:0000313" key="1">
    <source>
        <dbReference type="EMBL" id="GMA96909.1"/>
    </source>
</evidence>
<evidence type="ECO:0000313" key="2">
    <source>
        <dbReference type="Proteomes" id="UP001157034"/>
    </source>
</evidence>
<dbReference type="InterPro" id="IPR027417">
    <property type="entry name" value="P-loop_NTPase"/>
</dbReference>
<dbReference type="Proteomes" id="UP001157034">
    <property type="component" value="Unassembled WGS sequence"/>
</dbReference>
<evidence type="ECO:0008006" key="3">
    <source>
        <dbReference type="Google" id="ProtNLM"/>
    </source>
</evidence>
<protein>
    <recommendedName>
        <fullName evidence="3">AAA family ATPase</fullName>
    </recommendedName>
</protein>
<keyword evidence="2" id="KW-1185">Reference proteome</keyword>
<accession>A0ABQ6KCK7</accession>